<keyword evidence="7" id="KW-0598">Phosphotransferase system</keyword>
<dbReference type="InterPro" id="IPR013011">
    <property type="entry name" value="PTS_EIIB_2"/>
</dbReference>
<evidence type="ECO:0000256" key="1">
    <source>
        <dbReference type="ARBA" id="ARBA00004429"/>
    </source>
</evidence>
<dbReference type="InterPro" id="IPR003501">
    <property type="entry name" value="PTS_EIIB_2/3"/>
</dbReference>
<comment type="subcellular location">
    <subcellularLocation>
        <location evidence="1">Cell inner membrane</location>
        <topology evidence="1">Multi-pass membrane protein</topology>
    </subcellularLocation>
</comment>
<feature type="transmembrane region" description="Helical" evidence="13">
    <location>
        <begin position="581"/>
        <end position="600"/>
    </location>
</feature>
<proteinExistence type="predicted"/>
<feature type="compositionally biased region" description="Gly residues" evidence="12">
    <location>
        <begin position="221"/>
        <end position="239"/>
    </location>
</feature>
<organism evidence="17 18">
    <name type="scientific">Nocardia lasii</name>
    <dbReference type="NCBI Taxonomy" id="1616107"/>
    <lineage>
        <taxon>Bacteria</taxon>
        <taxon>Bacillati</taxon>
        <taxon>Actinomycetota</taxon>
        <taxon>Actinomycetes</taxon>
        <taxon>Mycobacteriales</taxon>
        <taxon>Nocardiaceae</taxon>
        <taxon>Nocardia</taxon>
    </lineage>
</organism>
<dbReference type="InterPro" id="IPR050864">
    <property type="entry name" value="Bacterial_PTS_Sugar_Transport"/>
</dbReference>
<feature type="domain" description="PTS EIIA type-2" evidence="14">
    <location>
        <begin position="4"/>
        <end position="148"/>
    </location>
</feature>
<feature type="domain" description="PTS EIIB type-2" evidence="15">
    <location>
        <begin position="274"/>
        <end position="371"/>
    </location>
</feature>
<keyword evidence="4" id="KW-0597">Phosphoprotein</keyword>
<dbReference type="Gene3D" id="3.40.930.10">
    <property type="entry name" value="Mannitol-specific EII, Chain A"/>
    <property type="match status" value="1"/>
</dbReference>
<evidence type="ECO:0000259" key="15">
    <source>
        <dbReference type="PROSITE" id="PS51099"/>
    </source>
</evidence>
<keyword evidence="5" id="KW-0762">Sugar transport</keyword>
<accession>A0ABW1JQL8</accession>
<feature type="transmembrane region" description="Helical" evidence="13">
    <location>
        <begin position="691"/>
        <end position="709"/>
    </location>
</feature>
<reference evidence="18" key="1">
    <citation type="journal article" date="2019" name="Int. J. Syst. Evol. Microbiol.">
        <title>The Global Catalogue of Microorganisms (GCM) 10K type strain sequencing project: providing services to taxonomists for standard genome sequencing and annotation.</title>
        <authorList>
            <consortium name="The Broad Institute Genomics Platform"/>
            <consortium name="The Broad Institute Genome Sequencing Center for Infectious Disease"/>
            <person name="Wu L."/>
            <person name="Ma J."/>
        </authorList>
    </citation>
    <scope>NUCLEOTIDE SEQUENCE [LARGE SCALE GENOMIC DNA]</scope>
    <source>
        <strain evidence="18">CCUG 36956</strain>
    </source>
</reference>
<keyword evidence="6" id="KW-0808">Transferase</keyword>
<evidence type="ECO:0000256" key="6">
    <source>
        <dbReference type="ARBA" id="ARBA00022679"/>
    </source>
</evidence>
<feature type="transmembrane region" description="Helical" evidence="13">
    <location>
        <begin position="661"/>
        <end position="679"/>
    </location>
</feature>
<feature type="compositionally biased region" description="Gly residues" evidence="12">
    <location>
        <begin position="182"/>
        <end position="192"/>
    </location>
</feature>
<evidence type="ECO:0000256" key="2">
    <source>
        <dbReference type="ARBA" id="ARBA00022448"/>
    </source>
</evidence>
<evidence type="ECO:0000256" key="4">
    <source>
        <dbReference type="ARBA" id="ARBA00022553"/>
    </source>
</evidence>
<dbReference type="Gene3D" id="3.40.50.2300">
    <property type="match status" value="1"/>
</dbReference>
<dbReference type="SUPFAM" id="SSF55804">
    <property type="entry name" value="Phoshotransferase/anion transport protein"/>
    <property type="match status" value="1"/>
</dbReference>
<keyword evidence="10 13" id="KW-1133">Transmembrane helix</keyword>
<evidence type="ECO:0000256" key="13">
    <source>
        <dbReference type="SAM" id="Phobius"/>
    </source>
</evidence>
<gene>
    <name evidence="17" type="ORF">ACFP3H_09025</name>
</gene>
<dbReference type="PROSITE" id="PS51094">
    <property type="entry name" value="PTS_EIIA_TYPE_2"/>
    <property type="match status" value="1"/>
</dbReference>
<evidence type="ECO:0000256" key="7">
    <source>
        <dbReference type="ARBA" id="ARBA00022683"/>
    </source>
</evidence>
<dbReference type="InterPro" id="IPR013014">
    <property type="entry name" value="PTS_EIIC_2"/>
</dbReference>
<dbReference type="PANTHER" id="PTHR30505">
    <property type="entry name" value="FRUCTOSE-LIKE PERMEASE"/>
    <property type="match status" value="1"/>
</dbReference>
<keyword evidence="3" id="KW-1003">Cell membrane</keyword>
<dbReference type="CDD" id="cd00211">
    <property type="entry name" value="PTS_IIA_fru"/>
    <property type="match status" value="1"/>
</dbReference>
<dbReference type="RefSeq" id="WP_378602371.1">
    <property type="nucleotide sequence ID" value="NZ_JBHSQN010000003.1"/>
</dbReference>
<feature type="transmembrane region" description="Helical" evidence="13">
    <location>
        <begin position="500"/>
        <end position="527"/>
    </location>
</feature>
<dbReference type="NCBIfam" id="TIGR00848">
    <property type="entry name" value="fruA"/>
    <property type="match status" value="1"/>
</dbReference>
<evidence type="ECO:0000256" key="9">
    <source>
        <dbReference type="ARBA" id="ARBA00022777"/>
    </source>
</evidence>
<evidence type="ECO:0000256" key="5">
    <source>
        <dbReference type="ARBA" id="ARBA00022597"/>
    </source>
</evidence>
<feature type="compositionally biased region" description="Low complexity" evidence="12">
    <location>
        <begin position="156"/>
        <end position="181"/>
    </location>
</feature>
<feature type="transmembrane region" description="Helical" evidence="13">
    <location>
        <begin position="470"/>
        <end position="488"/>
    </location>
</feature>
<dbReference type="InterPro" id="IPR003353">
    <property type="entry name" value="PTS_IIB_fruc"/>
</dbReference>
<dbReference type="Proteomes" id="UP001596223">
    <property type="component" value="Unassembled WGS sequence"/>
</dbReference>
<keyword evidence="2" id="KW-0813">Transport</keyword>
<evidence type="ECO:0000259" key="14">
    <source>
        <dbReference type="PROSITE" id="PS51094"/>
    </source>
</evidence>
<dbReference type="PROSITE" id="PS51099">
    <property type="entry name" value="PTS_EIIB_TYPE_2"/>
    <property type="match status" value="1"/>
</dbReference>
<evidence type="ECO:0000256" key="8">
    <source>
        <dbReference type="ARBA" id="ARBA00022692"/>
    </source>
</evidence>
<feature type="region of interest" description="Disordered" evidence="12">
    <location>
        <begin position="156"/>
        <end position="192"/>
    </location>
</feature>
<dbReference type="Pfam" id="PF02302">
    <property type="entry name" value="PTS_IIB"/>
    <property type="match status" value="1"/>
</dbReference>
<feature type="region of interest" description="Disordered" evidence="12">
    <location>
        <begin position="221"/>
        <end position="268"/>
    </location>
</feature>
<feature type="transmembrane region" description="Helical" evidence="13">
    <location>
        <begin position="715"/>
        <end position="744"/>
    </location>
</feature>
<evidence type="ECO:0000256" key="10">
    <source>
        <dbReference type="ARBA" id="ARBA00022989"/>
    </source>
</evidence>
<keyword evidence="11 13" id="KW-0472">Membrane</keyword>
<feature type="compositionally biased region" description="Low complexity" evidence="12">
    <location>
        <begin position="240"/>
        <end position="255"/>
    </location>
</feature>
<keyword evidence="9" id="KW-0418">Kinase</keyword>
<evidence type="ECO:0000259" key="16">
    <source>
        <dbReference type="PROSITE" id="PS51104"/>
    </source>
</evidence>
<keyword evidence="8 13" id="KW-0812">Transmembrane</keyword>
<dbReference type="InterPro" id="IPR004715">
    <property type="entry name" value="PTS_IIA_fruc"/>
</dbReference>
<dbReference type="EMBL" id="JBHSQN010000003">
    <property type="protein sequence ID" value="MFC6011191.1"/>
    <property type="molecule type" value="Genomic_DNA"/>
</dbReference>
<feature type="transmembrane region" description="Helical" evidence="13">
    <location>
        <begin position="621"/>
        <end position="641"/>
    </location>
</feature>
<dbReference type="NCBIfam" id="TIGR00829">
    <property type="entry name" value="FRU"/>
    <property type="match status" value="1"/>
</dbReference>
<dbReference type="InterPro" id="IPR006327">
    <property type="entry name" value="PTS_IIC_fruc"/>
</dbReference>
<sequence length="760" mass="73543">MADSIITPDLIALDADLGTDKSAVITALANKLAAAGRATDAAAVAEAALTRESQSATGLPGGIAIPHCRSAAVSTASLGFARLAPKVDFGAPDGPADLVFLIAAPEGAGAEHMKLLSSLARALVRPAFVADLRAAATPEDVVALVDGVINPPPAATASTATAGSTGSSAGAGTGTATDAAPSGGGDAGAGAGSGAAAGAASGAAAGAAAVGAAGSGAAGSGAAGSGAAGSGGADSGGARSGDANADASGSAGGSTPAENAPAGADLAKKSGPTKKIVAVTACPTGIAHTYMAADSLVAAGERADVEVIVETQGSSGGSALDPATIAAADAVIFATDVGVKDRGRFAGKPVIESGVKRAINEPDKMVTEAVAASDNPKAATVGGATPAPSQNAAKGIGWGTRLRQILLTGVSYMIPFVAAGGLLIALSFLIGGYEISDSAAAIVLDNSITDLPDGGLSAYIGAVLYQIGKLAFSFLVPALAGYIAFAIADRPGLAPGFTAGAIAIFVGAGFLGGLVGGLVAGFAALYVGRIPVPTWARGLMPVVVIPLFASAIVGLLMFVLLGKPLAAVSKGLTDWLSGLSGSSAVVLGLILGVMMCFDLGGPVNKAAYTFAAAGLSLTDPATLRIMAAVMAAGMVPPLAMALSTLVRPRLYTEAEQENGKAAWLLGASFITEGAIPFAAADPLRVLPSMMIGGAVTGGLVMATQVTLSAPHGGLFVLFAIGHIGWFLVALTAGTVVAALCVTVAKELGRKKSPSPVLTVA</sequence>
<keyword evidence="18" id="KW-1185">Reference proteome</keyword>
<dbReference type="InterPro" id="IPR036095">
    <property type="entry name" value="PTS_EIIB-like_sf"/>
</dbReference>
<comment type="caution">
    <text evidence="17">The sequence shown here is derived from an EMBL/GenBank/DDBJ whole genome shotgun (WGS) entry which is preliminary data.</text>
</comment>
<dbReference type="InterPro" id="IPR016152">
    <property type="entry name" value="PTrfase/Anion_transptr"/>
</dbReference>
<evidence type="ECO:0000313" key="18">
    <source>
        <dbReference type="Proteomes" id="UP001596223"/>
    </source>
</evidence>
<protein>
    <submittedName>
        <fullName evidence="17">Fructose-specific PTS transporter subunit EIIC</fullName>
    </submittedName>
</protein>
<dbReference type="PROSITE" id="PS51104">
    <property type="entry name" value="PTS_EIIC_TYPE_2"/>
    <property type="match status" value="1"/>
</dbReference>
<dbReference type="SUPFAM" id="SSF52794">
    <property type="entry name" value="PTS system IIB component-like"/>
    <property type="match status" value="1"/>
</dbReference>
<evidence type="ECO:0000256" key="11">
    <source>
        <dbReference type="ARBA" id="ARBA00023136"/>
    </source>
</evidence>
<dbReference type="PANTHER" id="PTHR30505:SF0">
    <property type="entry name" value="FRUCTOSE-LIKE PTS SYSTEM EIIBC COMPONENT-RELATED"/>
    <property type="match status" value="1"/>
</dbReference>
<dbReference type="InterPro" id="IPR002178">
    <property type="entry name" value="PTS_EIIA_type-2_dom"/>
</dbReference>
<dbReference type="Pfam" id="PF00359">
    <property type="entry name" value="PTS_EIIA_2"/>
    <property type="match status" value="1"/>
</dbReference>
<evidence type="ECO:0000313" key="17">
    <source>
        <dbReference type="EMBL" id="MFC6011191.1"/>
    </source>
</evidence>
<feature type="transmembrane region" description="Helical" evidence="13">
    <location>
        <begin position="410"/>
        <end position="430"/>
    </location>
</feature>
<feature type="transmembrane region" description="Helical" evidence="13">
    <location>
        <begin position="539"/>
        <end position="561"/>
    </location>
</feature>
<evidence type="ECO:0000256" key="3">
    <source>
        <dbReference type="ARBA" id="ARBA00022475"/>
    </source>
</evidence>
<name>A0ABW1JQL8_9NOCA</name>
<dbReference type="NCBIfam" id="TIGR01427">
    <property type="entry name" value="PTS_IIC_fructo"/>
    <property type="match status" value="1"/>
</dbReference>
<dbReference type="CDD" id="cd05569">
    <property type="entry name" value="PTS_IIB_fructose"/>
    <property type="match status" value="1"/>
</dbReference>
<feature type="domain" description="PTS EIIC type-2" evidence="16">
    <location>
        <begin position="402"/>
        <end position="754"/>
    </location>
</feature>
<evidence type="ECO:0000256" key="12">
    <source>
        <dbReference type="SAM" id="MobiDB-lite"/>
    </source>
</evidence>